<evidence type="ECO:0000313" key="6">
    <source>
        <dbReference type="EMBL" id="MCS6521658.1"/>
    </source>
</evidence>
<name>A0ABT2HEG9_9MICO</name>
<dbReference type="InterPro" id="IPR029044">
    <property type="entry name" value="Nucleotide-diphossugar_trans"/>
</dbReference>
<keyword evidence="3" id="KW-0808">Transferase</keyword>
<dbReference type="Gene3D" id="3.90.550.10">
    <property type="entry name" value="Spore Coat Polysaccharide Biosynthesis Protein SpsA, Chain A"/>
    <property type="match status" value="1"/>
</dbReference>
<evidence type="ECO:0000256" key="3">
    <source>
        <dbReference type="ARBA" id="ARBA00022679"/>
    </source>
</evidence>
<evidence type="ECO:0000256" key="1">
    <source>
        <dbReference type="ARBA" id="ARBA00006739"/>
    </source>
</evidence>
<dbReference type="EMBL" id="JANVAD010000002">
    <property type="protein sequence ID" value="MCS6521658.1"/>
    <property type="molecule type" value="Genomic_DNA"/>
</dbReference>
<sequence length="461" mass="51059">MAASVLDDLQALPEYRPSIGCVIPAYNEEESIAAVLTSLLEQTRLPDVVHVVINNTTDRTFDVAADFAGPHVVERDGVGQRTEVYVHDIGENPDKKVGALNYGFSLIEGCDYMLGVDGDTTAHPDAVEWLAQEIVSDARIGGISAIYSIDDRPFRGPVQRFLIAGQRAQFAAFNMQNMLKGRNMAVLGGQFSIFSMRALHEVMDANHQGSPWVKDSEVEDSLLSLQVKSAGYLTKISARARADVGGMHTLRGLDAQQVKWNFGAIELMWPGQRGDTKGQPFHPNLRLRWVEHASMAMNFLTRVLFVLLLVASLSIHAFVFSPLWLVPPVVAVALNLRVVASMKHRTWRDVLFAALIAPAEVYMWIRLGHFLRAWTRFASKKQTDNWAEQAKAERGSGNAHLAPVAIVLLVMAAAVYGWLQLDVVAQSTILWFGWPVLAVITAMQTLGMVGKLLRRQFGYRV</sequence>
<feature type="transmembrane region" description="Helical" evidence="4">
    <location>
        <begin position="431"/>
        <end position="453"/>
    </location>
</feature>
<dbReference type="Pfam" id="PF00535">
    <property type="entry name" value="Glycos_transf_2"/>
    <property type="match status" value="1"/>
</dbReference>
<comment type="caution">
    <text evidence="6">The sequence shown here is derived from an EMBL/GenBank/DDBJ whole genome shotgun (WGS) entry which is preliminary data.</text>
</comment>
<evidence type="ECO:0000256" key="2">
    <source>
        <dbReference type="ARBA" id="ARBA00022676"/>
    </source>
</evidence>
<evidence type="ECO:0000313" key="7">
    <source>
        <dbReference type="Proteomes" id="UP001652264"/>
    </source>
</evidence>
<keyword evidence="4" id="KW-0812">Transmembrane</keyword>
<evidence type="ECO:0000256" key="4">
    <source>
        <dbReference type="SAM" id="Phobius"/>
    </source>
</evidence>
<evidence type="ECO:0000259" key="5">
    <source>
        <dbReference type="Pfam" id="PF00535"/>
    </source>
</evidence>
<keyword evidence="4" id="KW-1133">Transmembrane helix</keyword>
<organism evidence="6 7">
    <name type="scientific">Curtobacterium citreum</name>
    <dbReference type="NCBI Taxonomy" id="2036"/>
    <lineage>
        <taxon>Bacteria</taxon>
        <taxon>Bacillati</taxon>
        <taxon>Actinomycetota</taxon>
        <taxon>Actinomycetes</taxon>
        <taxon>Micrococcales</taxon>
        <taxon>Microbacteriaceae</taxon>
        <taxon>Curtobacterium</taxon>
    </lineage>
</organism>
<dbReference type="Proteomes" id="UP001652264">
    <property type="component" value="Unassembled WGS sequence"/>
</dbReference>
<keyword evidence="2" id="KW-0328">Glycosyltransferase</keyword>
<dbReference type="InterPro" id="IPR001173">
    <property type="entry name" value="Glyco_trans_2-like"/>
</dbReference>
<dbReference type="PANTHER" id="PTHR43630">
    <property type="entry name" value="POLY-BETA-1,6-N-ACETYL-D-GLUCOSAMINE SYNTHASE"/>
    <property type="match status" value="1"/>
</dbReference>
<accession>A0ABT2HEG9</accession>
<feature type="transmembrane region" description="Helical" evidence="4">
    <location>
        <begin position="346"/>
        <end position="365"/>
    </location>
</feature>
<feature type="transmembrane region" description="Helical" evidence="4">
    <location>
        <begin position="401"/>
        <end position="419"/>
    </location>
</feature>
<keyword evidence="7" id="KW-1185">Reference proteome</keyword>
<dbReference type="CDD" id="cd06423">
    <property type="entry name" value="CESA_like"/>
    <property type="match status" value="1"/>
</dbReference>
<protein>
    <submittedName>
        <fullName evidence="6">Glycosyltransferase family 2 protein</fullName>
    </submittedName>
</protein>
<feature type="domain" description="Glycosyltransferase 2-like" evidence="5">
    <location>
        <begin position="22"/>
        <end position="201"/>
    </location>
</feature>
<proteinExistence type="inferred from homology"/>
<keyword evidence="4" id="KW-0472">Membrane</keyword>
<dbReference type="SUPFAM" id="SSF53448">
    <property type="entry name" value="Nucleotide-diphospho-sugar transferases"/>
    <property type="match status" value="1"/>
</dbReference>
<comment type="similarity">
    <text evidence="1">Belongs to the glycosyltransferase 2 family.</text>
</comment>
<feature type="transmembrane region" description="Helical" evidence="4">
    <location>
        <begin position="303"/>
        <end position="326"/>
    </location>
</feature>
<dbReference type="PANTHER" id="PTHR43630:SF1">
    <property type="entry name" value="POLY-BETA-1,6-N-ACETYL-D-GLUCOSAMINE SYNTHASE"/>
    <property type="match status" value="1"/>
</dbReference>
<reference evidence="6 7" key="1">
    <citation type="submission" date="2022-08" db="EMBL/GenBank/DDBJ databases">
        <title>Taxonomy of Curtobacterium flaccumfaciens.</title>
        <authorList>
            <person name="Osdaghi E."/>
            <person name="Taghavi S.M."/>
            <person name="Hamidizade M."/>
            <person name="Abachi H."/>
            <person name="Fazliarab A."/>
            <person name="Baeyen S."/>
            <person name="Portier P."/>
            <person name="Van Vaerenbergh J."/>
            <person name="Jacques M.-A."/>
        </authorList>
    </citation>
    <scope>NUCLEOTIDE SEQUENCE [LARGE SCALE GENOMIC DNA]</scope>
    <source>
        <strain evidence="6 7">LMG8786T</strain>
    </source>
</reference>
<gene>
    <name evidence="6" type="ORF">NYQ28_03655</name>
</gene>